<feature type="transmembrane region" description="Helical" evidence="5">
    <location>
        <begin position="20"/>
        <end position="44"/>
    </location>
</feature>
<dbReference type="GO" id="GO:0016020">
    <property type="term" value="C:membrane"/>
    <property type="evidence" value="ECO:0007669"/>
    <property type="project" value="UniProtKB-SubCell"/>
</dbReference>
<reference evidence="7" key="1">
    <citation type="submission" date="2021-02" db="EMBL/GenBank/DDBJ databases">
        <authorList>
            <person name="Nowell W R."/>
        </authorList>
    </citation>
    <scope>NUCLEOTIDE SEQUENCE</scope>
</reference>
<evidence type="ECO:0000313" key="9">
    <source>
        <dbReference type="Proteomes" id="UP000663829"/>
    </source>
</evidence>
<dbReference type="InterPro" id="IPR052954">
    <property type="entry name" value="GPCR-Ligand_Int"/>
</dbReference>
<comment type="caution">
    <text evidence="7">The sequence shown here is derived from an EMBL/GenBank/DDBJ whole genome shotgun (WGS) entry which is preliminary data.</text>
</comment>
<evidence type="ECO:0000256" key="3">
    <source>
        <dbReference type="ARBA" id="ARBA00022989"/>
    </source>
</evidence>
<evidence type="ECO:0000256" key="5">
    <source>
        <dbReference type="SAM" id="Phobius"/>
    </source>
</evidence>
<dbReference type="Proteomes" id="UP000681722">
    <property type="component" value="Unassembled WGS sequence"/>
</dbReference>
<protein>
    <recommendedName>
        <fullName evidence="6">G-protein coupled receptors family 1 profile domain-containing protein</fullName>
    </recommendedName>
</protein>
<dbReference type="InterPro" id="IPR000276">
    <property type="entry name" value="GPCR_Rhodpsn"/>
</dbReference>
<dbReference type="PROSITE" id="PS00237">
    <property type="entry name" value="G_PROTEIN_RECEP_F1_1"/>
    <property type="match status" value="1"/>
</dbReference>
<comment type="subcellular location">
    <subcellularLocation>
        <location evidence="1">Membrane</location>
    </subcellularLocation>
</comment>
<feature type="transmembrane region" description="Helical" evidence="5">
    <location>
        <begin position="206"/>
        <end position="232"/>
    </location>
</feature>
<dbReference type="EMBL" id="CAJNOQ010000985">
    <property type="protein sequence ID" value="CAF0857459.1"/>
    <property type="molecule type" value="Genomic_DNA"/>
</dbReference>
<dbReference type="GO" id="GO:0004930">
    <property type="term" value="F:G protein-coupled receptor activity"/>
    <property type="evidence" value="ECO:0007669"/>
    <property type="project" value="InterPro"/>
</dbReference>
<keyword evidence="9" id="KW-1185">Reference proteome</keyword>
<evidence type="ECO:0000313" key="7">
    <source>
        <dbReference type="EMBL" id="CAF0857459.1"/>
    </source>
</evidence>
<dbReference type="Proteomes" id="UP000663829">
    <property type="component" value="Unassembled WGS sequence"/>
</dbReference>
<feature type="transmembrane region" description="Helical" evidence="5">
    <location>
        <begin position="405"/>
        <end position="424"/>
    </location>
</feature>
<dbReference type="InterPro" id="IPR017452">
    <property type="entry name" value="GPCR_Rhodpsn_7TM"/>
</dbReference>
<dbReference type="SUPFAM" id="SSF81321">
    <property type="entry name" value="Family A G protein-coupled receptor-like"/>
    <property type="match status" value="1"/>
</dbReference>
<organism evidence="7 9">
    <name type="scientific">Didymodactylos carnosus</name>
    <dbReference type="NCBI Taxonomy" id="1234261"/>
    <lineage>
        <taxon>Eukaryota</taxon>
        <taxon>Metazoa</taxon>
        <taxon>Spiralia</taxon>
        <taxon>Gnathifera</taxon>
        <taxon>Rotifera</taxon>
        <taxon>Eurotatoria</taxon>
        <taxon>Bdelloidea</taxon>
        <taxon>Philodinida</taxon>
        <taxon>Philodinidae</taxon>
        <taxon>Didymodactylos</taxon>
    </lineage>
</organism>
<dbReference type="OrthoDB" id="10035520at2759"/>
<evidence type="ECO:0000256" key="4">
    <source>
        <dbReference type="ARBA" id="ARBA00023136"/>
    </source>
</evidence>
<dbReference type="AlphaFoldDB" id="A0A813WYV3"/>
<dbReference type="Pfam" id="PF00001">
    <property type="entry name" value="7tm_1"/>
    <property type="match status" value="1"/>
</dbReference>
<keyword evidence="3 5" id="KW-1133">Transmembrane helix</keyword>
<dbReference type="PANTHER" id="PTHR46641:SF2">
    <property type="entry name" value="FMRFAMIDE RECEPTOR"/>
    <property type="match status" value="1"/>
</dbReference>
<evidence type="ECO:0000256" key="1">
    <source>
        <dbReference type="ARBA" id="ARBA00004370"/>
    </source>
</evidence>
<evidence type="ECO:0000256" key="2">
    <source>
        <dbReference type="ARBA" id="ARBA00022692"/>
    </source>
</evidence>
<accession>A0A813WYV3</accession>
<dbReference type="EMBL" id="CAJOBC010000986">
    <property type="protein sequence ID" value="CAF3645230.1"/>
    <property type="molecule type" value="Genomic_DNA"/>
</dbReference>
<dbReference type="CDD" id="cd00637">
    <property type="entry name" value="7tm_classA_rhodopsin-like"/>
    <property type="match status" value="1"/>
</dbReference>
<proteinExistence type="predicted"/>
<evidence type="ECO:0000313" key="8">
    <source>
        <dbReference type="EMBL" id="CAF3645230.1"/>
    </source>
</evidence>
<dbReference type="PANTHER" id="PTHR46641">
    <property type="entry name" value="FMRFAMIDE RECEPTOR-RELATED"/>
    <property type="match status" value="1"/>
</dbReference>
<dbReference type="Gene3D" id="1.20.1070.10">
    <property type="entry name" value="Rhodopsin 7-helix transmembrane proteins"/>
    <property type="match status" value="1"/>
</dbReference>
<feature type="transmembrane region" description="Helical" evidence="5">
    <location>
        <begin position="354"/>
        <end position="378"/>
    </location>
</feature>
<keyword evidence="4 5" id="KW-0472">Membrane</keyword>
<dbReference type="PROSITE" id="PS50262">
    <property type="entry name" value="G_PROTEIN_RECEP_F1_2"/>
    <property type="match status" value="1"/>
</dbReference>
<keyword evidence="2 5" id="KW-0812">Transmembrane</keyword>
<sequence>MGNLCATYILLRWNIAKLPVSFYTIMLNISDTLTLLIPVFIFWLDNCVNRKGHQGYFRDKSNFLCKVLMCPDQLFAALSAWYMCTISFNRWCSVCRPSSFYLNNSADYIKKKQSKSSILSSSIFNITYLNNIKLRQHLKAFQGIVILTITAILLSCIPIFFHELRSVEALSDSHMFDSNKKTISHIYFVTWKRCYYSRKYEYIYDIIGILLSTVLHIIPLTFVTGMNLMIIVRLHKRQTLLSSVSTTKYLNVHLTLSSDIPAGDLSLCSLPSSPKRQKKIILPTNIDYYEKRASFAGITFKTCPTNRKLTNSEISYKNQSTNTTLSIDNVNVNQLYKTKSKKKLSRHCSRDRTITMMLVSVALSYLVLTLPYRLFWIWNVYVKRSHPELLNSANYLFKMHYIDHFLRTIRNINFATNFIFFIFLSKTFRRKFRQICVDSFKCMMNRRQNINNSSNIPRTNIVVHATDSADGQNMSSQM</sequence>
<feature type="transmembrane region" description="Helical" evidence="5">
    <location>
        <begin position="140"/>
        <end position="161"/>
    </location>
</feature>
<feature type="domain" description="G-protein coupled receptors family 1 profile" evidence="6">
    <location>
        <begin position="2"/>
        <end position="421"/>
    </location>
</feature>
<evidence type="ECO:0000259" key="6">
    <source>
        <dbReference type="PROSITE" id="PS50262"/>
    </source>
</evidence>
<name>A0A813WYV3_9BILA</name>
<gene>
    <name evidence="7" type="ORF">GPM918_LOCUS6405</name>
    <name evidence="8" type="ORF">SRO942_LOCUS6409</name>
</gene>